<dbReference type="PANTHER" id="PTHR30383:SF5">
    <property type="entry name" value="SGNH HYDROLASE-TYPE ESTERASE DOMAIN-CONTAINING PROTEIN"/>
    <property type="match status" value="1"/>
</dbReference>
<dbReference type="Gene3D" id="3.40.50.1110">
    <property type="entry name" value="SGNH hydrolase"/>
    <property type="match status" value="1"/>
</dbReference>
<evidence type="ECO:0000313" key="3">
    <source>
        <dbReference type="Proteomes" id="UP001595767"/>
    </source>
</evidence>
<dbReference type="EMBL" id="JBHSBA010000015">
    <property type="protein sequence ID" value="MFC4127760.1"/>
    <property type="molecule type" value="Genomic_DNA"/>
</dbReference>
<dbReference type="InterPro" id="IPR051532">
    <property type="entry name" value="Ester_Hydrolysis_Enzymes"/>
</dbReference>
<dbReference type="Pfam" id="PF13472">
    <property type="entry name" value="Lipase_GDSL_2"/>
    <property type="match status" value="1"/>
</dbReference>
<sequence>MSGDLRVCFFGDSFVQGIGDPDYRGWVGRVLAVTGPDVTAFNLGVRRDTSDDVVRRYRQELDARTVADADNRLVVSFGSNDAIEENGRVRVELSRCVDNLAGMIAESRDRQLSMLVVGPPPVLDAGAAHLERTMKIAAEMAALCAVDDVPFVDITAALAADPAWIAEVTAGDGAHPGRGGYERLTALVLDAGWRAWLGGRAGRPAAR</sequence>
<dbReference type="SUPFAM" id="SSF52266">
    <property type="entry name" value="SGNH hydrolase"/>
    <property type="match status" value="1"/>
</dbReference>
<keyword evidence="3" id="KW-1185">Reference proteome</keyword>
<evidence type="ECO:0000259" key="1">
    <source>
        <dbReference type="Pfam" id="PF13472"/>
    </source>
</evidence>
<dbReference type="InterPro" id="IPR013830">
    <property type="entry name" value="SGNH_hydro"/>
</dbReference>
<evidence type="ECO:0000313" key="2">
    <source>
        <dbReference type="EMBL" id="MFC4127760.1"/>
    </source>
</evidence>
<feature type="domain" description="SGNH hydrolase-type esterase" evidence="1">
    <location>
        <begin position="9"/>
        <end position="183"/>
    </location>
</feature>
<name>A0ABV8LBZ1_9NOCA</name>
<dbReference type="RefSeq" id="WP_378553439.1">
    <property type="nucleotide sequence ID" value="NZ_JBHSBA010000015.1"/>
</dbReference>
<organism evidence="2 3">
    <name type="scientific">Nocardia rhizosphaerae</name>
    <dbReference type="NCBI Taxonomy" id="1691571"/>
    <lineage>
        <taxon>Bacteria</taxon>
        <taxon>Bacillati</taxon>
        <taxon>Actinomycetota</taxon>
        <taxon>Actinomycetes</taxon>
        <taxon>Mycobacteriales</taxon>
        <taxon>Nocardiaceae</taxon>
        <taxon>Nocardia</taxon>
    </lineage>
</organism>
<dbReference type="PANTHER" id="PTHR30383">
    <property type="entry name" value="THIOESTERASE 1/PROTEASE 1/LYSOPHOSPHOLIPASE L1"/>
    <property type="match status" value="1"/>
</dbReference>
<gene>
    <name evidence="2" type="ORF">ACFOW8_22800</name>
</gene>
<dbReference type="Proteomes" id="UP001595767">
    <property type="component" value="Unassembled WGS sequence"/>
</dbReference>
<comment type="caution">
    <text evidence="2">The sequence shown here is derived from an EMBL/GenBank/DDBJ whole genome shotgun (WGS) entry which is preliminary data.</text>
</comment>
<reference evidence="3" key="1">
    <citation type="journal article" date="2019" name="Int. J. Syst. Evol. Microbiol.">
        <title>The Global Catalogue of Microorganisms (GCM) 10K type strain sequencing project: providing services to taxonomists for standard genome sequencing and annotation.</title>
        <authorList>
            <consortium name="The Broad Institute Genomics Platform"/>
            <consortium name="The Broad Institute Genome Sequencing Center for Infectious Disease"/>
            <person name="Wu L."/>
            <person name="Ma J."/>
        </authorList>
    </citation>
    <scope>NUCLEOTIDE SEQUENCE [LARGE SCALE GENOMIC DNA]</scope>
    <source>
        <strain evidence="3">CGMCC 4.7204</strain>
    </source>
</reference>
<accession>A0ABV8LBZ1</accession>
<protein>
    <submittedName>
        <fullName evidence="2">GDSL-type esterase/lipase family protein</fullName>
    </submittedName>
</protein>
<proteinExistence type="predicted"/>
<dbReference type="InterPro" id="IPR036514">
    <property type="entry name" value="SGNH_hydro_sf"/>
</dbReference>